<dbReference type="AlphaFoldDB" id="A0A914I1I7"/>
<comment type="subcellular location">
    <subcellularLocation>
        <location evidence="1">Cell membrane</location>
        <topology evidence="1">Multi-pass membrane protein</topology>
    </subcellularLocation>
</comment>
<keyword evidence="12" id="KW-1185">Reference proteome</keyword>
<evidence type="ECO:0000256" key="7">
    <source>
        <dbReference type="ARBA" id="ARBA00023065"/>
    </source>
</evidence>
<feature type="domain" description="Bicarbonate transporter-like transmembrane" evidence="11">
    <location>
        <begin position="260"/>
        <end position="813"/>
    </location>
</feature>
<feature type="transmembrane region" description="Helical" evidence="10">
    <location>
        <begin position="498"/>
        <end position="520"/>
    </location>
</feature>
<dbReference type="InterPro" id="IPR011531">
    <property type="entry name" value="HCO3_transpt-like_TM_dom"/>
</dbReference>
<dbReference type="WBParaSite" id="Gr19_v10_g6441.t1">
    <property type="protein sequence ID" value="Gr19_v10_g6441.t1"/>
    <property type="gene ID" value="Gr19_v10_g6441"/>
</dbReference>
<keyword evidence="8 10" id="KW-0472">Membrane</keyword>
<feature type="transmembrane region" description="Helical" evidence="10">
    <location>
        <begin position="778"/>
        <end position="797"/>
    </location>
</feature>
<comment type="similarity">
    <text evidence="2">Belongs to the anion exchanger (TC 2.A.31) family.</text>
</comment>
<dbReference type="PANTHER" id="PTHR11453:SF121">
    <property type="entry name" value="ANION TRANSPORTER ABTS-2"/>
    <property type="match status" value="1"/>
</dbReference>
<feature type="transmembrane region" description="Helical" evidence="10">
    <location>
        <begin position="295"/>
        <end position="313"/>
    </location>
</feature>
<dbReference type="Proteomes" id="UP000887572">
    <property type="component" value="Unplaced"/>
</dbReference>
<reference evidence="13" key="1">
    <citation type="submission" date="2022-11" db="UniProtKB">
        <authorList>
            <consortium name="WormBaseParasite"/>
        </authorList>
    </citation>
    <scope>IDENTIFICATION</scope>
</reference>
<feature type="compositionally biased region" description="Pro residues" evidence="9">
    <location>
        <begin position="447"/>
        <end position="463"/>
    </location>
</feature>
<evidence type="ECO:0000256" key="2">
    <source>
        <dbReference type="ARBA" id="ARBA00010993"/>
    </source>
</evidence>
<keyword evidence="6 10" id="KW-1133">Transmembrane helix</keyword>
<evidence type="ECO:0000256" key="8">
    <source>
        <dbReference type="ARBA" id="ARBA00023136"/>
    </source>
</evidence>
<dbReference type="Gene3D" id="3.40.930.10">
    <property type="entry name" value="Mannitol-specific EII, Chain A"/>
    <property type="match status" value="1"/>
</dbReference>
<evidence type="ECO:0000256" key="10">
    <source>
        <dbReference type="SAM" id="Phobius"/>
    </source>
</evidence>
<dbReference type="InterPro" id="IPR016152">
    <property type="entry name" value="PTrfase/Anion_transptr"/>
</dbReference>
<evidence type="ECO:0000256" key="3">
    <source>
        <dbReference type="ARBA" id="ARBA00022448"/>
    </source>
</evidence>
<feature type="transmembrane region" description="Helical" evidence="10">
    <location>
        <begin position="532"/>
        <end position="553"/>
    </location>
</feature>
<evidence type="ECO:0000256" key="1">
    <source>
        <dbReference type="ARBA" id="ARBA00004651"/>
    </source>
</evidence>
<keyword evidence="3" id="KW-0813">Transport</keyword>
<feature type="transmembrane region" description="Helical" evidence="10">
    <location>
        <begin position="754"/>
        <end position="772"/>
    </location>
</feature>
<evidence type="ECO:0000313" key="12">
    <source>
        <dbReference type="Proteomes" id="UP000887572"/>
    </source>
</evidence>
<feature type="transmembrane region" description="Helical" evidence="10">
    <location>
        <begin position="694"/>
        <end position="718"/>
    </location>
</feature>
<feature type="transmembrane region" description="Helical" evidence="10">
    <location>
        <begin position="367"/>
        <end position="388"/>
    </location>
</feature>
<name>A0A914I1I7_GLORO</name>
<sequence>MQSIADGNVPDGGFPRPRFLLQRTQSLIAPRNFHSEVRGLLDVEHLLDKCAILLHVTETLLEDVVLKMVEEKPEYHDGPAAGEDVAIENKNNNNRLEFVSFRQICDKLFVSIDDTRTSLTSSEFALRVHLQGVLTDEHLGVVEDQRWLVLYCSIERLCRPRVSFARLATPTNFGVGLADVRFVVLVIAPLQQRETKSAAEIARTFGSLMADPRLYHELAIVATERQFVAKIRQKAYELSIHSKHIEKREEKVSRRWFPGRGLILDLQRRLPFYKSDFLDGIADLHSFQKTISSTAFLYVIVLPTAIALGMLNEEHTHGKITVSKAILGQWIGGLVFGLFGGQLFLVLLTSPPVSIYITVVERLSHSLGYNFFQLYSGIGIWCCFYLLLFAVFEVSKVMKYAKRSLEEMFSMFIACTLTIESAKAALASLRRAFMPHCLGEQQHQPGHPQPPHPAAPPLPPPAPNHANQGWPSAPIPDANPAAAPLPPHLDPLNCNRSVGLLFVLLMLGTAWTAITLANFRKSPFLGKRKRELVSDYALPLAVVLMTVVANLIFGDVPQETFRLSAHNSDLTLGEFWQLPLNGQMICCVLGFPLAILVTMDQMIVTETVDNSQNNLRKGPAANWDFLVVALLNVPLSLFGLPWMHAALPQSFLHLKAQADVEDCLVDGVPQQIIVKNRECRLATLFAHGLIVPTYFFALHILRLFPTFVFCGVFLFLALSSTIGNELCQRTILFLTEQRSYPPAHYVRRVPQRTIHLFTVAELLQLGLLLSIGHFPWPVIRLLFPIVLIVLIPIRALLFPKLFNKKDLEVLDGTH</sequence>
<accession>A0A914I1I7</accession>
<keyword evidence="4" id="KW-1003">Cell membrane</keyword>
<evidence type="ECO:0000256" key="6">
    <source>
        <dbReference type="ARBA" id="ARBA00022989"/>
    </source>
</evidence>
<dbReference type="Pfam" id="PF00955">
    <property type="entry name" value="HCO3_cotransp"/>
    <property type="match status" value="1"/>
</dbReference>
<organism evidence="12 13">
    <name type="scientific">Globodera rostochiensis</name>
    <name type="common">Golden nematode worm</name>
    <name type="synonym">Heterodera rostochiensis</name>
    <dbReference type="NCBI Taxonomy" id="31243"/>
    <lineage>
        <taxon>Eukaryota</taxon>
        <taxon>Metazoa</taxon>
        <taxon>Ecdysozoa</taxon>
        <taxon>Nematoda</taxon>
        <taxon>Chromadorea</taxon>
        <taxon>Rhabditida</taxon>
        <taxon>Tylenchina</taxon>
        <taxon>Tylenchomorpha</taxon>
        <taxon>Tylenchoidea</taxon>
        <taxon>Heteroderidae</taxon>
        <taxon>Heteroderinae</taxon>
        <taxon>Globodera</taxon>
    </lineage>
</organism>
<dbReference type="Gene3D" id="1.10.287.570">
    <property type="entry name" value="Helical hairpin bin"/>
    <property type="match status" value="1"/>
</dbReference>
<dbReference type="GO" id="GO:0016323">
    <property type="term" value="C:basolateral plasma membrane"/>
    <property type="evidence" value="ECO:0007669"/>
    <property type="project" value="TreeGrafter"/>
</dbReference>
<evidence type="ECO:0000259" key="11">
    <source>
        <dbReference type="Pfam" id="PF00955"/>
    </source>
</evidence>
<keyword evidence="5 10" id="KW-0812">Transmembrane</keyword>
<keyword evidence="7" id="KW-0406">Ion transport</keyword>
<dbReference type="SUPFAM" id="SSF55804">
    <property type="entry name" value="Phoshotransferase/anion transport protein"/>
    <property type="match status" value="1"/>
</dbReference>
<feature type="transmembrane region" description="Helical" evidence="10">
    <location>
        <begin position="620"/>
        <end position="643"/>
    </location>
</feature>
<dbReference type="GO" id="GO:0050801">
    <property type="term" value="P:monoatomic ion homeostasis"/>
    <property type="evidence" value="ECO:0007669"/>
    <property type="project" value="TreeGrafter"/>
</dbReference>
<feature type="region of interest" description="Disordered" evidence="9">
    <location>
        <begin position="440"/>
        <end position="477"/>
    </location>
</feature>
<evidence type="ECO:0000256" key="4">
    <source>
        <dbReference type="ARBA" id="ARBA00022475"/>
    </source>
</evidence>
<proteinExistence type="inferred from homology"/>
<evidence type="ECO:0000256" key="9">
    <source>
        <dbReference type="SAM" id="MobiDB-lite"/>
    </source>
</evidence>
<evidence type="ECO:0000256" key="5">
    <source>
        <dbReference type="ARBA" id="ARBA00022692"/>
    </source>
</evidence>
<protein>
    <submittedName>
        <fullName evidence="13">Bicarbonate transporter-like transmembrane domain-containing protein</fullName>
    </submittedName>
</protein>
<evidence type="ECO:0000313" key="13">
    <source>
        <dbReference type="WBParaSite" id="Gr19_v10_g6441.t1"/>
    </source>
</evidence>
<dbReference type="PANTHER" id="PTHR11453">
    <property type="entry name" value="ANION EXCHANGE PROTEIN"/>
    <property type="match status" value="1"/>
</dbReference>
<feature type="transmembrane region" description="Helical" evidence="10">
    <location>
        <begin position="325"/>
        <end position="347"/>
    </location>
</feature>
<dbReference type="GO" id="GO:0006820">
    <property type="term" value="P:monoatomic anion transport"/>
    <property type="evidence" value="ECO:0007669"/>
    <property type="project" value="InterPro"/>
</dbReference>
<dbReference type="GO" id="GO:0005452">
    <property type="term" value="F:solute:inorganic anion antiporter activity"/>
    <property type="evidence" value="ECO:0007669"/>
    <property type="project" value="InterPro"/>
</dbReference>
<dbReference type="InterPro" id="IPR003020">
    <property type="entry name" value="HCO3_transpt_euk"/>
</dbReference>